<evidence type="ECO:0000256" key="10">
    <source>
        <dbReference type="SAM" id="Coils"/>
    </source>
</evidence>
<evidence type="ECO:0000256" key="7">
    <source>
        <dbReference type="ARBA" id="ARBA00023054"/>
    </source>
</evidence>
<keyword evidence="4" id="KW-0132">Cell division</keyword>
<evidence type="ECO:0000256" key="3">
    <source>
        <dbReference type="ARBA" id="ARBA00022490"/>
    </source>
</evidence>
<keyword evidence="12" id="KW-1185">Reference proteome</keyword>
<comment type="subcellular location">
    <subcellularLocation>
        <location evidence="1">Cytoplasm</location>
        <location evidence="1">Cytoskeleton</location>
        <location evidence="1">Spindle</location>
    </subcellularLocation>
</comment>
<dbReference type="EMBL" id="KV417494">
    <property type="protein sequence ID" value="KZP30273.1"/>
    <property type="molecule type" value="Genomic_DNA"/>
</dbReference>
<dbReference type="PANTHER" id="PTHR31570">
    <property type="entry name" value="HAUS AUGMIN-LIKE COMPLEX SUBUNIT 1"/>
    <property type="match status" value="1"/>
</dbReference>
<keyword evidence="3" id="KW-0963">Cytoplasm</keyword>
<keyword evidence="6" id="KW-0498">Mitosis</keyword>
<protein>
    <submittedName>
        <fullName evidence="11">Uncharacterized protein</fullName>
    </submittedName>
</protein>
<keyword evidence="9" id="KW-0131">Cell cycle</keyword>
<evidence type="ECO:0000256" key="2">
    <source>
        <dbReference type="ARBA" id="ARBA00005479"/>
    </source>
</evidence>
<dbReference type="GO" id="GO:0005829">
    <property type="term" value="C:cytosol"/>
    <property type="evidence" value="ECO:0007669"/>
    <property type="project" value="TreeGrafter"/>
</dbReference>
<keyword evidence="8" id="KW-0206">Cytoskeleton</keyword>
<dbReference type="PANTHER" id="PTHR31570:SF1">
    <property type="entry name" value="HAUS AUGMIN-LIKE COMPLEX SUBUNIT 1"/>
    <property type="match status" value="1"/>
</dbReference>
<dbReference type="GO" id="GO:0070652">
    <property type="term" value="C:HAUS complex"/>
    <property type="evidence" value="ECO:0007669"/>
    <property type="project" value="InterPro"/>
</dbReference>
<evidence type="ECO:0000313" key="12">
    <source>
        <dbReference type="Proteomes" id="UP000076532"/>
    </source>
</evidence>
<proteinExistence type="inferred from homology"/>
<dbReference type="GO" id="GO:0051301">
    <property type="term" value="P:cell division"/>
    <property type="evidence" value="ECO:0007669"/>
    <property type="project" value="UniProtKB-KW"/>
</dbReference>
<evidence type="ECO:0000256" key="5">
    <source>
        <dbReference type="ARBA" id="ARBA00022701"/>
    </source>
</evidence>
<evidence type="ECO:0000256" key="9">
    <source>
        <dbReference type="ARBA" id="ARBA00023306"/>
    </source>
</evidence>
<dbReference type="AlphaFoldDB" id="A0A166T799"/>
<feature type="coiled-coil region" evidence="10">
    <location>
        <begin position="51"/>
        <end position="122"/>
    </location>
</feature>
<dbReference type="Pfam" id="PF25762">
    <property type="entry name" value="HAUS1"/>
    <property type="match status" value="1"/>
</dbReference>
<sequence length="214" mass="24501">MRVCSNIHLSAEVEAQLEILTRVVDILGIDDLSFSSYSAALMRLSDEVLSLKRASLQLKRAETELQAHRDSCRHEEKLINKWQTSIEQEHARGSTAEMQRKKEALVRKAKEYKKELDALMVDHRHLPCLSDVLILPQIQVEEPPVTISQLAAQQERIKKREADIKAKRTKIRAFQGLPPNLHLARMQLKGARDEQMELIKLRERILGKMADGIA</sequence>
<evidence type="ECO:0000256" key="8">
    <source>
        <dbReference type="ARBA" id="ARBA00023212"/>
    </source>
</evidence>
<evidence type="ECO:0000256" key="6">
    <source>
        <dbReference type="ARBA" id="ARBA00022776"/>
    </source>
</evidence>
<comment type="similarity">
    <text evidence="2">Belongs to the HAUS1 family.</text>
</comment>
<dbReference type="InterPro" id="IPR026243">
    <property type="entry name" value="HAUS1"/>
</dbReference>
<keyword evidence="5" id="KW-0493">Microtubule</keyword>
<evidence type="ECO:0000256" key="1">
    <source>
        <dbReference type="ARBA" id="ARBA00004186"/>
    </source>
</evidence>
<evidence type="ECO:0000256" key="4">
    <source>
        <dbReference type="ARBA" id="ARBA00022618"/>
    </source>
</evidence>
<evidence type="ECO:0000313" key="11">
    <source>
        <dbReference type="EMBL" id="KZP30273.1"/>
    </source>
</evidence>
<gene>
    <name evidence="11" type="ORF">FIBSPDRAFT_908043</name>
</gene>
<dbReference type="GO" id="GO:0051225">
    <property type="term" value="P:spindle assembly"/>
    <property type="evidence" value="ECO:0007669"/>
    <property type="project" value="InterPro"/>
</dbReference>
<organism evidence="11 12">
    <name type="scientific">Athelia psychrophila</name>
    <dbReference type="NCBI Taxonomy" id="1759441"/>
    <lineage>
        <taxon>Eukaryota</taxon>
        <taxon>Fungi</taxon>
        <taxon>Dikarya</taxon>
        <taxon>Basidiomycota</taxon>
        <taxon>Agaricomycotina</taxon>
        <taxon>Agaricomycetes</taxon>
        <taxon>Agaricomycetidae</taxon>
        <taxon>Atheliales</taxon>
        <taxon>Atheliaceae</taxon>
        <taxon>Athelia</taxon>
    </lineage>
</organism>
<name>A0A166T799_9AGAM</name>
<dbReference type="OrthoDB" id="5372507at2759"/>
<dbReference type="GO" id="GO:0005874">
    <property type="term" value="C:microtubule"/>
    <property type="evidence" value="ECO:0007669"/>
    <property type="project" value="UniProtKB-KW"/>
</dbReference>
<accession>A0A166T799</accession>
<reference evidence="11 12" key="1">
    <citation type="journal article" date="2016" name="Mol. Biol. Evol.">
        <title>Comparative Genomics of Early-Diverging Mushroom-Forming Fungi Provides Insights into the Origins of Lignocellulose Decay Capabilities.</title>
        <authorList>
            <person name="Nagy L.G."/>
            <person name="Riley R."/>
            <person name="Tritt A."/>
            <person name="Adam C."/>
            <person name="Daum C."/>
            <person name="Floudas D."/>
            <person name="Sun H."/>
            <person name="Yadav J.S."/>
            <person name="Pangilinan J."/>
            <person name="Larsson K.H."/>
            <person name="Matsuura K."/>
            <person name="Barry K."/>
            <person name="Labutti K."/>
            <person name="Kuo R."/>
            <person name="Ohm R.A."/>
            <person name="Bhattacharya S.S."/>
            <person name="Shirouzu T."/>
            <person name="Yoshinaga Y."/>
            <person name="Martin F.M."/>
            <person name="Grigoriev I.V."/>
            <person name="Hibbett D.S."/>
        </authorList>
    </citation>
    <scope>NUCLEOTIDE SEQUENCE [LARGE SCALE GENOMIC DNA]</scope>
    <source>
        <strain evidence="11 12">CBS 109695</strain>
    </source>
</reference>
<keyword evidence="7 10" id="KW-0175">Coiled coil</keyword>
<dbReference type="GO" id="GO:0005819">
    <property type="term" value="C:spindle"/>
    <property type="evidence" value="ECO:0007669"/>
    <property type="project" value="UniProtKB-SubCell"/>
</dbReference>
<dbReference type="Proteomes" id="UP000076532">
    <property type="component" value="Unassembled WGS sequence"/>
</dbReference>